<evidence type="ECO:0000313" key="2">
    <source>
        <dbReference type="EMBL" id="KAJ1132178.1"/>
    </source>
</evidence>
<dbReference type="Proteomes" id="UP001066276">
    <property type="component" value="Chromosome 7"/>
</dbReference>
<sequence length="84" mass="8862">MLVKRAMRSDTGAAGSQAEGGEQLSQLIRIDPAAWGLRSREKVKGGSRPGSEPWCGPPGVGNEPPSWGPSLRWRSVGRGVPPSL</sequence>
<feature type="region of interest" description="Disordered" evidence="1">
    <location>
        <begin position="40"/>
        <end position="84"/>
    </location>
</feature>
<proteinExistence type="predicted"/>
<dbReference type="AlphaFoldDB" id="A0AAV7Q257"/>
<organism evidence="2 3">
    <name type="scientific">Pleurodeles waltl</name>
    <name type="common">Iberian ribbed newt</name>
    <dbReference type="NCBI Taxonomy" id="8319"/>
    <lineage>
        <taxon>Eukaryota</taxon>
        <taxon>Metazoa</taxon>
        <taxon>Chordata</taxon>
        <taxon>Craniata</taxon>
        <taxon>Vertebrata</taxon>
        <taxon>Euteleostomi</taxon>
        <taxon>Amphibia</taxon>
        <taxon>Batrachia</taxon>
        <taxon>Caudata</taxon>
        <taxon>Salamandroidea</taxon>
        <taxon>Salamandridae</taxon>
        <taxon>Pleurodelinae</taxon>
        <taxon>Pleurodeles</taxon>
    </lineage>
</organism>
<accession>A0AAV7Q257</accession>
<name>A0AAV7Q257_PLEWA</name>
<protein>
    <submittedName>
        <fullName evidence="2">Uncharacterized protein</fullName>
    </submittedName>
</protein>
<feature type="compositionally biased region" description="Low complexity" evidence="1">
    <location>
        <begin position="12"/>
        <end position="23"/>
    </location>
</feature>
<evidence type="ECO:0000256" key="1">
    <source>
        <dbReference type="SAM" id="MobiDB-lite"/>
    </source>
</evidence>
<keyword evidence="3" id="KW-1185">Reference proteome</keyword>
<feature type="region of interest" description="Disordered" evidence="1">
    <location>
        <begin position="1"/>
        <end position="25"/>
    </location>
</feature>
<gene>
    <name evidence="2" type="ORF">NDU88_010505</name>
</gene>
<reference evidence="2" key="1">
    <citation type="journal article" date="2022" name="bioRxiv">
        <title>Sequencing and chromosome-scale assembly of the giantPleurodeles waltlgenome.</title>
        <authorList>
            <person name="Brown T."/>
            <person name="Elewa A."/>
            <person name="Iarovenko S."/>
            <person name="Subramanian E."/>
            <person name="Araus A.J."/>
            <person name="Petzold A."/>
            <person name="Susuki M."/>
            <person name="Suzuki K.-i.T."/>
            <person name="Hayashi T."/>
            <person name="Toyoda A."/>
            <person name="Oliveira C."/>
            <person name="Osipova E."/>
            <person name="Leigh N.D."/>
            <person name="Simon A."/>
            <person name="Yun M.H."/>
        </authorList>
    </citation>
    <scope>NUCLEOTIDE SEQUENCE</scope>
    <source>
        <strain evidence="2">20211129_DDA</strain>
        <tissue evidence="2">Liver</tissue>
    </source>
</reference>
<dbReference type="EMBL" id="JANPWB010000011">
    <property type="protein sequence ID" value="KAJ1132178.1"/>
    <property type="molecule type" value="Genomic_DNA"/>
</dbReference>
<evidence type="ECO:0000313" key="3">
    <source>
        <dbReference type="Proteomes" id="UP001066276"/>
    </source>
</evidence>
<comment type="caution">
    <text evidence="2">The sequence shown here is derived from an EMBL/GenBank/DDBJ whole genome shotgun (WGS) entry which is preliminary data.</text>
</comment>